<feature type="transmembrane region" description="Helical" evidence="7">
    <location>
        <begin position="104"/>
        <end position="126"/>
    </location>
</feature>
<evidence type="ECO:0000256" key="4">
    <source>
        <dbReference type="ARBA" id="ARBA00022692"/>
    </source>
</evidence>
<evidence type="ECO:0000256" key="2">
    <source>
        <dbReference type="ARBA" id="ARBA00022448"/>
    </source>
</evidence>
<feature type="transmembrane region" description="Helical" evidence="7">
    <location>
        <begin position="7"/>
        <end position="30"/>
    </location>
</feature>
<feature type="transmembrane region" description="Helical" evidence="7">
    <location>
        <begin position="68"/>
        <end position="92"/>
    </location>
</feature>
<evidence type="ECO:0000256" key="7">
    <source>
        <dbReference type="RuleBase" id="RU363032"/>
    </source>
</evidence>
<dbReference type="PROSITE" id="PS50928">
    <property type="entry name" value="ABC_TM1"/>
    <property type="match status" value="1"/>
</dbReference>
<evidence type="ECO:0000256" key="5">
    <source>
        <dbReference type="ARBA" id="ARBA00022989"/>
    </source>
</evidence>
<dbReference type="CDD" id="cd06261">
    <property type="entry name" value="TM_PBP2"/>
    <property type="match status" value="1"/>
</dbReference>
<evidence type="ECO:0000256" key="3">
    <source>
        <dbReference type="ARBA" id="ARBA00022475"/>
    </source>
</evidence>
<proteinExistence type="inferred from homology"/>
<evidence type="ECO:0000256" key="6">
    <source>
        <dbReference type="ARBA" id="ARBA00023136"/>
    </source>
</evidence>
<dbReference type="OrthoDB" id="266229at2"/>
<dbReference type="GO" id="GO:0055085">
    <property type="term" value="P:transmembrane transport"/>
    <property type="evidence" value="ECO:0007669"/>
    <property type="project" value="InterPro"/>
</dbReference>
<evidence type="ECO:0000313" key="10">
    <source>
        <dbReference type="Proteomes" id="UP000323917"/>
    </source>
</evidence>
<keyword evidence="3" id="KW-1003">Cell membrane</keyword>
<gene>
    <name evidence="9" type="primary">araQ</name>
    <name evidence="9" type="ORF">Pr1d_25980</name>
</gene>
<feature type="transmembrane region" description="Helical" evidence="7">
    <location>
        <begin position="180"/>
        <end position="205"/>
    </location>
</feature>
<dbReference type="KEGG" id="bgok:Pr1d_25980"/>
<keyword evidence="4 7" id="KW-0812">Transmembrane</keyword>
<dbReference type="RefSeq" id="WP_148073830.1">
    <property type="nucleotide sequence ID" value="NZ_CP042913.1"/>
</dbReference>
<evidence type="ECO:0000259" key="8">
    <source>
        <dbReference type="PROSITE" id="PS50928"/>
    </source>
</evidence>
<name>A0A5B9QCT6_9BACT</name>
<comment type="similarity">
    <text evidence="7">Belongs to the binding-protein-dependent transport system permease family.</text>
</comment>
<sequence>MNSRTPGWWAYVSLLTVSALMAAPLVWLVLTSLKAPEQLASEPLSWWPRPFRWQNYHDAVNAIPFFRYLANTLLLCLGNVTGTLISCSVVAYAFARLRWPGRDVLFAVLIATLLLPWQVTMVPRFLVIRELGLYDSLGALIVPKFLGEAFYIFLLRQFFLTVPQSLIDAARLDGCSELGILFRVMLPLCRPALLTVGLLEFVATWNDYGGPLMYLNDPDRFPLAYGLEQFISSHSSELNLLLAAAVLFTLPIVMLFALLQRAFLDGIATTGLKG</sequence>
<keyword evidence="6 7" id="KW-0472">Membrane</keyword>
<feature type="transmembrane region" description="Helical" evidence="7">
    <location>
        <begin position="138"/>
        <end position="159"/>
    </location>
</feature>
<dbReference type="PANTHER" id="PTHR43744">
    <property type="entry name" value="ABC TRANSPORTER PERMEASE PROTEIN MG189-RELATED-RELATED"/>
    <property type="match status" value="1"/>
</dbReference>
<dbReference type="Gene3D" id="1.10.3720.10">
    <property type="entry name" value="MetI-like"/>
    <property type="match status" value="1"/>
</dbReference>
<feature type="transmembrane region" description="Helical" evidence="7">
    <location>
        <begin position="240"/>
        <end position="259"/>
    </location>
</feature>
<keyword evidence="2 7" id="KW-0813">Transport</keyword>
<dbReference type="Proteomes" id="UP000323917">
    <property type="component" value="Chromosome"/>
</dbReference>
<comment type="subcellular location">
    <subcellularLocation>
        <location evidence="1 7">Cell membrane</location>
        <topology evidence="1 7">Multi-pass membrane protein</topology>
    </subcellularLocation>
</comment>
<dbReference type="EMBL" id="CP042913">
    <property type="protein sequence ID" value="QEG35302.1"/>
    <property type="molecule type" value="Genomic_DNA"/>
</dbReference>
<feature type="domain" description="ABC transmembrane type-1" evidence="8">
    <location>
        <begin position="69"/>
        <end position="259"/>
    </location>
</feature>
<accession>A0A5B9QCT6</accession>
<dbReference type="Pfam" id="PF00528">
    <property type="entry name" value="BPD_transp_1"/>
    <property type="match status" value="1"/>
</dbReference>
<keyword evidence="10" id="KW-1185">Reference proteome</keyword>
<dbReference type="GO" id="GO:0005886">
    <property type="term" value="C:plasma membrane"/>
    <property type="evidence" value="ECO:0007669"/>
    <property type="project" value="UniProtKB-SubCell"/>
</dbReference>
<dbReference type="SUPFAM" id="SSF161098">
    <property type="entry name" value="MetI-like"/>
    <property type="match status" value="1"/>
</dbReference>
<protein>
    <submittedName>
        <fullName evidence="9">L-arabinose transport system permease protein AraQ</fullName>
    </submittedName>
</protein>
<keyword evidence="5 7" id="KW-1133">Transmembrane helix</keyword>
<organism evidence="9 10">
    <name type="scientific">Bythopirellula goksoeyrii</name>
    <dbReference type="NCBI Taxonomy" id="1400387"/>
    <lineage>
        <taxon>Bacteria</taxon>
        <taxon>Pseudomonadati</taxon>
        <taxon>Planctomycetota</taxon>
        <taxon>Planctomycetia</taxon>
        <taxon>Pirellulales</taxon>
        <taxon>Lacipirellulaceae</taxon>
        <taxon>Bythopirellula</taxon>
    </lineage>
</organism>
<dbReference type="AlphaFoldDB" id="A0A5B9QCT6"/>
<evidence type="ECO:0000313" key="9">
    <source>
        <dbReference type="EMBL" id="QEG35302.1"/>
    </source>
</evidence>
<reference evidence="9 10" key="1">
    <citation type="submission" date="2019-08" db="EMBL/GenBank/DDBJ databases">
        <title>Deep-cultivation of Planctomycetes and their phenomic and genomic characterization uncovers novel biology.</title>
        <authorList>
            <person name="Wiegand S."/>
            <person name="Jogler M."/>
            <person name="Boedeker C."/>
            <person name="Pinto D."/>
            <person name="Vollmers J."/>
            <person name="Rivas-Marin E."/>
            <person name="Kohn T."/>
            <person name="Peeters S.H."/>
            <person name="Heuer A."/>
            <person name="Rast P."/>
            <person name="Oberbeckmann S."/>
            <person name="Bunk B."/>
            <person name="Jeske O."/>
            <person name="Meyerdierks A."/>
            <person name="Storesund J.E."/>
            <person name="Kallscheuer N."/>
            <person name="Luecker S."/>
            <person name="Lage O.M."/>
            <person name="Pohl T."/>
            <person name="Merkel B.J."/>
            <person name="Hornburger P."/>
            <person name="Mueller R.-W."/>
            <person name="Bruemmer F."/>
            <person name="Labrenz M."/>
            <person name="Spormann A.M."/>
            <person name="Op den Camp H."/>
            <person name="Overmann J."/>
            <person name="Amann R."/>
            <person name="Jetten M.S.M."/>
            <person name="Mascher T."/>
            <person name="Medema M.H."/>
            <person name="Devos D.P."/>
            <person name="Kaster A.-K."/>
            <person name="Ovreas L."/>
            <person name="Rohde M."/>
            <person name="Galperin M.Y."/>
            <person name="Jogler C."/>
        </authorList>
    </citation>
    <scope>NUCLEOTIDE SEQUENCE [LARGE SCALE GENOMIC DNA]</scope>
    <source>
        <strain evidence="9 10">Pr1d</strain>
    </source>
</reference>
<dbReference type="InterPro" id="IPR035906">
    <property type="entry name" value="MetI-like_sf"/>
</dbReference>
<dbReference type="PANTHER" id="PTHR43744:SF12">
    <property type="entry name" value="ABC TRANSPORTER PERMEASE PROTEIN MG189-RELATED"/>
    <property type="match status" value="1"/>
</dbReference>
<evidence type="ECO:0000256" key="1">
    <source>
        <dbReference type="ARBA" id="ARBA00004651"/>
    </source>
</evidence>
<dbReference type="InterPro" id="IPR000515">
    <property type="entry name" value="MetI-like"/>
</dbReference>